<dbReference type="PANTHER" id="PTHR13318">
    <property type="entry name" value="PARTNER OF PAIRED, ISOFORM B-RELATED"/>
    <property type="match status" value="1"/>
</dbReference>
<dbReference type="InterPro" id="IPR032675">
    <property type="entry name" value="LRR_dom_sf"/>
</dbReference>
<dbReference type="PROSITE" id="PS50181">
    <property type="entry name" value="FBOX"/>
    <property type="match status" value="1"/>
</dbReference>
<dbReference type="InterPro" id="IPR006553">
    <property type="entry name" value="Leu-rich_rpt_Cys-con_subtyp"/>
</dbReference>
<feature type="compositionally biased region" description="Polar residues" evidence="1">
    <location>
        <begin position="193"/>
        <end position="205"/>
    </location>
</feature>
<comment type="caution">
    <text evidence="3">The sequence shown here is derived from an EMBL/GenBank/DDBJ whole genome shotgun (WGS) entry which is preliminary data.</text>
</comment>
<dbReference type="GO" id="GO:0031146">
    <property type="term" value="P:SCF-dependent proteasomal ubiquitin-dependent protein catabolic process"/>
    <property type="evidence" value="ECO:0007669"/>
    <property type="project" value="TreeGrafter"/>
</dbReference>
<evidence type="ECO:0000313" key="4">
    <source>
        <dbReference type="Proteomes" id="UP000193642"/>
    </source>
</evidence>
<dbReference type="InterPro" id="IPR036047">
    <property type="entry name" value="F-box-like_dom_sf"/>
</dbReference>
<dbReference type="AlphaFoldDB" id="A0A1Y2BTY0"/>
<name>A0A1Y2BTY0_9FUNG</name>
<evidence type="ECO:0000313" key="3">
    <source>
        <dbReference type="EMBL" id="ORY38212.1"/>
    </source>
</evidence>
<dbReference type="Gene3D" id="3.80.10.10">
    <property type="entry name" value="Ribonuclease Inhibitor"/>
    <property type="match status" value="2"/>
</dbReference>
<proteinExistence type="predicted"/>
<dbReference type="SUPFAM" id="SSF52047">
    <property type="entry name" value="RNI-like"/>
    <property type="match status" value="1"/>
</dbReference>
<dbReference type="EMBL" id="MCGO01000045">
    <property type="protein sequence ID" value="ORY38212.1"/>
    <property type="molecule type" value="Genomic_DNA"/>
</dbReference>
<dbReference type="STRING" id="329046.A0A1Y2BTY0"/>
<gene>
    <name evidence="3" type="ORF">BCR33DRAFT_720917</name>
</gene>
<reference evidence="3 4" key="1">
    <citation type="submission" date="2016-07" db="EMBL/GenBank/DDBJ databases">
        <title>Pervasive Adenine N6-methylation of Active Genes in Fungi.</title>
        <authorList>
            <consortium name="DOE Joint Genome Institute"/>
            <person name="Mondo S.J."/>
            <person name="Dannebaum R.O."/>
            <person name="Kuo R.C."/>
            <person name="Labutti K."/>
            <person name="Haridas S."/>
            <person name="Kuo A."/>
            <person name="Salamov A."/>
            <person name="Ahrendt S.R."/>
            <person name="Lipzen A."/>
            <person name="Sullivan W."/>
            <person name="Andreopoulos W.B."/>
            <person name="Clum A."/>
            <person name="Lindquist E."/>
            <person name="Daum C."/>
            <person name="Ramamoorthy G.K."/>
            <person name="Gryganskyi A."/>
            <person name="Culley D."/>
            <person name="Magnuson J.K."/>
            <person name="James T.Y."/>
            <person name="O'Malley M.A."/>
            <person name="Stajich J.E."/>
            <person name="Spatafora J.W."/>
            <person name="Visel A."/>
            <person name="Grigoriev I.V."/>
        </authorList>
    </citation>
    <scope>NUCLEOTIDE SEQUENCE [LARGE SCALE GENOMIC DNA]</scope>
    <source>
        <strain evidence="3 4">JEL800</strain>
    </source>
</reference>
<feature type="region of interest" description="Disordered" evidence="1">
    <location>
        <begin position="193"/>
        <end position="213"/>
    </location>
</feature>
<sequence>MTQPVSLLPTEILLQIVYWLPLDARISLLNASKRFFQIVTDPSLWSKIVLIRDFSQSNTYISQLYQRDQIVNQARVRSVLTGTDDFETEGTITRNGKQQVNDIDTILGCILGTIIPSVGPISLTEVNMRGLAEKFTDSHLMQIARWSPHLTSVCVSGTSVTDAGIQYLFGSVTSYERSLDALRDGVSRSRHTSYTMNGHSFLPTSSHPPPPPPPAFSQTSLDFTIQEYSVTSERCTSDSIHLHNARERQIVDTITRDLSSLLPSAFMNTYPGATYTTSSITEEEPETSTTRPRCPNIQHLFLSGSKPITDKTVARIAYSAIYLKTLDLTSFTSSSRVSDDAIVLVAKLCTGLETLQLSGGCFQVTDFGVSAVLIECKLLEILDLGLVAVEEALITIGECCFGRIEGWDGKPVYQALARVDVTSCQRITRSLENKVMFWDAEDEFEREM</sequence>
<dbReference type="Proteomes" id="UP000193642">
    <property type="component" value="Unassembled WGS sequence"/>
</dbReference>
<dbReference type="SUPFAM" id="SSF81383">
    <property type="entry name" value="F-box domain"/>
    <property type="match status" value="1"/>
</dbReference>
<dbReference type="SMART" id="SM00367">
    <property type="entry name" value="LRR_CC"/>
    <property type="match status" value="4"/>
</dbReference>
<evidence type="ECO:0000256" key="1">
    <source>
        <dbReference type="SAM" id="MobiDB-lite"/>
    </source>
</evidence>
<dbReference type="Pfam" id="PF12937">
    <property type="entry name" value="F-box-like"/>
    <property type="match status" value="1"/>
</dbReference>
<dbReference type="OrthoDB" id="550575at2759"/>
<organism evidence="3 4">
    <name type="scientific">Rhizoclosmatium globosum</name>
    <dbReference type="NCBI Taxonomy" id="329046"/>
    <lineage>
        <taxon>Eukaryota</taxon>
        <taxon>Fungi</taxon>
        <taxon>Fungi incertae sedis</taxon>
        <taxon>Chytridiomycota</taxon>
        <taxon>Chytridiomycota incertae sedis</taxon>
        <taxon>Chytridiomycetes</taxon>
        <taxon>Chytridiales</taxon>
        <taxon>Chytriomycetaceae</taxon>
        <taxon>Rhizoclosmatium</taxon>
    </lineage>
</organism>
<evidence type="ECO:0000259" key="2">
    <source>
        <dbReference type="PROSITE" id="PS50181"/>
    </source>
</evidence>
<keyword evidence="4" id="KW-1185">Reference proteome</keyword>
<dbReference type="GO" id="GO:0019005">
    <property type="term" value="C:SCF ubiquitin ligase complex"/>
    <property type="evidence" value="ECO:0007669"/>
    <property type="project" value="TreeGrafter"/>
</dbReference>
<dbReference type="InterPro" id="IPR001810">
    <property type="entry name" value="F-box_dom"/>
</dbReference>
<protein>
    <recommendedName>
        <fullName evidence="2">F-box domain-containing protein</fullName>
    </recommendedName>
</protein>
<feature type="domain" description="F-box" evidence="2">
    <location>
        <begin position="2"/>
        <end position="48"/>
    </location>
</feature>
<accession>A0A1Y2BTY0</accession>